<evidence type="ECO:0000313" key="4">
    <source>
        <dbReference type="Proteomes" id="UP000279089"/>
    </source>
</evidence>
<dbReference type="NCBIfam" id="NF033710">
    <property type="entry name" value="T9SS_OM_PorV"/>
    <property type="match status" value="1"/>
</dbReference>
<dbReference type="RefSeq" id="WP_123864597.1">
    <property type="nucleotide sequence ID" value="NZ_QXZY01000002.1"/>
</dbReference>
<organism evidence="3 4">
    <name type="scientific">Chitinophaga barathri</name>
    <dbReference type="NCBI Taxonomy" id="1647451"/>
    <lineage>
        <taxon>Bacteria</taxon>
        <taxon>Pseudomonadati</taxon>
        <taxon>Bacteroidota</taxon>
        <taxon>Chitinophagia</taxon>
        <taxon>Chitinophagales</taxon>
        <taxon>Chitinophagaceae</taxon>
        <taxon>Chitinophaga</taxon>
    </lineage>
</organism>
<comment type="caution">
    <text evidence="3">The sequence shown here is derived from an EMBL/GenBank/DDBJ whole genome shotgun (WGS) entry which is preliminary data.</text>
</comment>
<dbReference type="InterPro" id="IPR047799">
    <property type="entry name" value="T9SS_OM_PorV"/>
</dbReference>
<sequence>MQRNYYRSWALAVLITAGVQQAQAQIQPTEAITTAAPSLRIPADARAGGMGNIGLATSPDANSGFWNLAKAPFAEKRTAIGVNYAPWMREVADDMYLLGLSGYHRFDSLQAITGSIRYFNLGDFKLKDINGSVLQTTRPYELSIDLGYARKLSEKFAVGIALRYINSSLASGTYGGTQYKPGEAVAGDVSLFYTGKNEEGQGFSAGLTLSNIGSRIGYTEDAAEKEFLPANLGVGGAYTAVLNEDNRITFGLDVNKLLVPEMPATEEGRKDYYEQSSLSGLGKGFGNKAWQYGAGVEFSYRNIFQLRAGYFGESEKQGNRKGLTAGLGFHYDIFSVNLSYLAPSGTKAQANPLGNSLQFGLRLGF</sequence>
<keyword evidence="1" id="KW-0732">Signal</keyword>
<dbReference type="InterPro" id="IPR045741">
    <property type="entry name" value="PorV"/>
</dbReference>
<accession>A0A3N4MPN9</accession>
<feature type="domain" description="Type IX secretion system protein PorV" evidence="2">
    <location>
        <begin position="28"/>
        <end position="261"/>
    </location>
</feature>
<protein>
    <recommendedName>
        <fullName evidence="2">Type IX secretion system protein PorV domain-containing protein</fullName>
    </recommendedName>
</protein>
<feature type="signal peptide" evidence="1">
    <location>
        <begin position="1"/>
        <end position="24"/>
    </location>
</feature>
<dbReference type="Pfam" id="PF19572">
    <property type="entry name" value="PorV"/>
    <property type="match status" value="1"/>
</dbReference>
<feature type="chain" id="PRO_5018208448" description="Type IX secretion system protein PorV domain-containing protein" evidence="1">
    <location>
        <begin position="25"/>
        <end position="365"/>
    </location>
</feature>
<keyword evidence="4" id="KW-1185">Reference proteome</keyword>
<proteinExistence type="predicted"/>
<gene>
    <name evidence="3" type="ORF">EG028_07875</name>
</gene>
<evidence type="ECO:0000259" key="2">
    <source>
        <dbReference type="Pfam" id="PF19572"/>
    </source>
</evidence>
<evidence type="ECO:0000313" key="3">
    <source>
        <dbReference type="EMBL" id="RPD42060.1"/>
    </source>
</evidence>
<dbReference type="AlphaFoldDB" id="A0A3N4MPN9"/>
<name>A0A3N4MPN9_9BACT</name>
<dbReference type="EMBL" id="RMBX01000003">
    <property type="protein sequence ID" value="RPD42060.1"/>
    <property type="molecule type" value="Genomic_DNA"/>
</dbReference>
<reference evidence="4" key="1">
    <citation type="submission" date="2018-11" db="EMBL/GenBank/DDBJ databases">
        <title>Chitinophaga lutea sp.nov., isolate from arsenic contaminated soil.</title>
        <authorList>
            <person name="Zong Y."/>
        </authorList>
    </citation>
    <scope>NUCLEOTIDE SEQUENCE [LARGE SCALE GENOMIC DNA]</scope>
    <source>
        <strain evidence="4">YLT18</strain>
    </source>
</reference>
<evidence type="ECO:0000256" key="1">
    <source>
        <dbReference type="SAM" id="SignalP"/>
    </source>
</evidence>
<dbReference type="Gene3D" id="2.40.160.60">
    <property type="entry name" value="Outer membrane protein transport protein (OMPP1/FadL/TodX)"/>
    <property type="match status" value="1"/>
</dbReference>
<dbReference type="NCBIfam" id="NF033709">
    <property type="entry name" value="PorV_fam"/>
    <property type="match status" value="1"/>
</dbReference>
<dbReference type="Proteomes" id="UP000279089">
    <property type="component" value="Unassembled WGS sequence"/>
</dbReference>